<dbReference type="NCBIfam" id="TIGR01727">
    <property type="entry name" value="oligo_HPY"/>
    <property type="match status" value="1"/>
</dbReference>
<evidence type="ECO:0000313" key="10">
    <source>
        <dbReference type="Proteomes" id="UP001056429"/>
    </source>
</evidence>
<dbReference type="AlphaFoldDB" id="A0A9J6NYI1"/>
<dbReference type="InterPro" id="IPR027417">
    <property type="entry name" value="P-loop_NTPase"/>
</dbReference>
<dbReference type="InterPro" id="IPR017871">
    <property type="entry name" value="ABC_transporter-like_CS"/>
</dbReference>
<comment type="subcellular location">
    <subcellularLocation>
        <location evidence="1">Cell membrane</location>
        <topology evidence="1">Peripheral membrane protein</topology>
    </subcellularLocation>
</comment>
<keyword evidence="4" id="KW-1003">Cell membrane</keyword>
<evidence type="ECO:0000256" key="3">
    <source>
        <dbReference type="ARBA" id="ARBA00022448"/>
    </source>
</evidence>
<proteinExistence type="inferred from homology"/>
<evidence type="ECO:0000313" key="9">
    <source>
        <dbReference type="EMBL" id="MCM1988961.1"/>
    </source>
</evidence>
<dbReference type="SUPFAM" id="SSF52540">
    <property type="entry name" value="P-loop containing nucleoside triphosphate hydrolases"/>
    <property type="match status" value="1"/>
</dbReference>
<evidence type="ECO:0000256" key="7">
    <source>
        <dbReference type="ARBA" id="ARBA00023136"/>
    </source>
</evidence>
<dbReference type="PROSITE" id="PS50893">
    <property type="entry name" value="ABC_TRANSPORTER_2"/>
    <property type="match status" value="1"/>
</dbReference>
<dbReference type="PANTHER" id="PTHR43297">
    <property type="entry name" value="OLIGOPEPTIDE TRANSPORT ATP-BINDING PROTEIN APPD"/>
    <property type="match status" value="1"/>
</dbReference>
<dbReference type="InterPro" id="IPR003439">
    <property type="entry name" value="ABC_transporter-like_ATP-bd"/>
</dbReference>
<dbReference type="CDD" id="cd03257">
    <property type="entry name" value="ABC_NikE_OppD_transporters"/>
    <property type="match status" value="1"/>
</dbReference>
<evidence type="ECO:0000256" key="5">
    <source>
        <dbReference type="ARBA" id="ARBA00022741"/>
    </source>
</evidence>
<feature type="domain" description="ABC transporter" evidence="8">
    <location>
        <begin position="3"/>
        <end position="254"/>
    </location>
</feature>
<evidence type="ECO:0000256" key="6">
    <source>
        <dbReference type="ARBA" id="ARBA00022840"/>
    </source>
</evidence>
<comment type="similarity">
    <text evidence="2">Belongs to the ABC transporter superfamily.</text>
</comment>
<keyword evidence="3" id="KW-0813">Transport</keyword>
<dbReference type="PROSITE" id="PS00211">
    <property type="entry name" value="ABC_TRANSPORTER_1"/>
    <property type="match status" value="1"/>
</dbReference>
<dbReference type="RefSeq" id="WP_250857827.1">
    <property type="nucleotide sequence ID" value="NZ_JAGSOJ010000001.1"/>
</dbReference>
<dbReference type="GO" id="GO:0005886">
    <property type="term" value="C:plasma membrane"/>
    <property type="evidence" value="ECO:0007669"/>
    <property type="project" value="UniProtKB-SubCell"/>
</dbReference>
<dbReference type="FunFam" id="3.40.50.300:FF:000016">
    <property type="entry name" value="Oligopeptide ABC transporter ATP-binding component"/>
    <property type="match status" value="1"/>
</dbReference>
<dbReference type="InterPro" id="IPR050388">
    <property type="entry name" value="ABC_Ni/Peptide_Import"/>
</dbReference>
<dbReference type="GO" id="GO:0005524">
    <property type="term" value="F:ATP binding"/>
    <property type="evidence" value="ECO:0007669"/>
    <property type="project" value="UniProtKB-KW"/>
</dbReference>
<gene>
    <name evidence="9" type="ORF">KDK92_04350</name>
</gene>
<organism evidence="9 10">
    <name type="scientific">Oceanirhabdus seepicola</name>
    <dbReference type="NCBI Taxonomy" id="2828781"/>
    <lineage>
        <taxon>Bacteria</taxon>
        <taxon>Bacillati</taxon>
        <taxon>Bacillota</taxon>
        <taxon>Clostridia</taxon>
        <taxon>Eubacteriales</taxon>
        <taxon>Clostridiaceae</taxon>
        <taxon>Oceanirhabdus</taxon>
    </lineage>
</organism>
<dbReference type="Proteomes" id="UP001056429">
    <property type="component" value="Unassembled WGS sequence"/>
</dbReference>
<keyword evidence="6 9" id="KW-0067">ATP-binding</keyword>
<dbReference type="InterPro" id="IPR013563">
    <property type="entry name" value="Oligopep_ABC_C"/>
</dbReference>
<evidence type="ECO:0000256" key="1">
    <source>
        <dbReference type="ARBA" id="ARBA00004202"/>
    </source>
</evidence>
<reference evidence="9" key="1">
    <citation type="journal article" date="2021" name="mSystems">
        <title>Bacteria and Archaea Synergistically Convert Glycine Betaine to Biogenic Methane in the Formosa Cold Seep of the South China Sea.</title>
        <authorList>
            <person name="Li L."/>
            <person name="Zhang W."/>
            <person name="Zhang S."/>
            <person name="Song L."/>
            <person name="Sun Q."/>
            <person name="Zhang H."/>
            <person name="Xiang H."/>
            <person name="Dong X."/>
        </authorList>
    </citation>
    <scope>NUCLEOTIDE SEQUENCE</scope>
    <source>
        <strain evidence="9">ZWT</strain>
    </source>
</reference>
<keyword evidence="5" id="KW-0547">Nucleotide-binding</keyword>
<dbReference type="GO" id="GO:0016887">
    <property type="term" value="F:ATP hydrolysis activity"/>
    <property type="evidence" value="ECO:0007669"/>
    <property type="project" value="InterPro"/>
</dbReference>
<dbReference type="Pfam" id="PF00005">
    <property type="entry name" value="ABC_tran"/>
    <property type="match status" value="1"/>
</dbReference>
<evidence type="ECO:0000256" key="2">
    <source>
        <dbReference type="ARBA" id="ARBA00005417"/>
    </source>
</evidence>
<accession>A0A9J6NYI1</accession>
<evidence type="ECO:0000256" key="4">
    <source>
        <dbReference type="ARBA" id="ARBA00022475"/>
    </source>
</evidence>
<protein>
    <submittedName>
        <fullName evidence="9">ABC transporter ATP-binding protein</fullName>
    </submittedName>
</protein>
<dbReference type="EMBL" id="JAGSOJ010000001">
    <property type="protein sequence ID" value="MCM1988961.1"/>
    <property type="molecule type" value="Genomic_DNA"/>
</dbReference>
<keyword evidence="10" id="KW-1185">Reference proteome</keyword>
<evidence type="ECO:0000259" key="8">
    <source>
        <dbReference type="PROSITE" id="PS50893"/>
    </source>
</evidence>
<sequence length="323" mass="35962">MLLEVKNLKTSFNTSRGKVRSVNDVSFSLREGEILGLVGESGCGKSVTSLSIMGLVPKPEGIIEGGKILLEGIDLLKLSEKEMCKIRGNKISMIYQEPMTALNPVFTIEEQIGETIKIHEKLKGRVVRERVIKLLDLVQIPNPEKSLKKYPYELSGGMRQRVVIAMALACNPKILIADEPTTALDVTIQAEIIDLLKDISKKLRTSIIFITHDLDVIAEIADRVAVMYGGKIVEETDVNNFFDNSLHPYSKGLMLSRTDNINKGERLFSILGMVPSPYNMPAGCPFNPRCEKSKDICSVKVPELFGRIEGHKVRCWLYAENEG</sequence>
<dbReference type="Gene3D" id="3.40.50.300">
    <property type="entry name" value="P-loop containing nucleotide triphosphate hydrolases"/>
    <property type="match status" value="1"/>
</dbReference>
<dbReference type="InterPro" id="IPR003593">
    <property type="entry name" value="AAA+_ATPase"/>
</dbReference>
<dbReference type="GO" id="GO:0015833">
    <property type="term" value="P:peptide transport"/>
    <property type="evidence" value="ECO:0007669"/>
    <property type="project" value="InterPro"/>
</dbReference>
<dbReference type="SMART" id="SM00382">
    <property type="entry name" value="AAA"/>
    <property type="match status" value="1"/>
</dbReference>
<dbReference type="PANTHER" id="PTHR43297:SF2">
    <property type="entry name" value="DIPEPTIDE TRANSPORT ATP-BINDING PROTEIN DPPD"/>
    <property type="match status" value="1"/>
</dbReference>
<keyword evidence="7" id="KW-0472">Membrane</keyword>
<dbReference type="Pfam" id="PF08352">
    <property type="entry name" value="oligo_HPY"/>
    <property type="match status" value="1"/>
</dbReference>
<reference evidence="9" key="2">
    <citation type="submission" date="2021-04" db="EMBL/GenBank/DDBJ databases">
        <authorList>
            <person name="Dong X."/>
        </authorList>
    </citation>
    <scope>NUCLEOTIDE SEQUENCE</scope>
    <source>
        <strain evidence="9">ZWT</strain>
    </source>
</reference>
<name>A0A9J6NYI1_9CLOT</name>
<comment type="caution">
    <text evidence="9">The sequence shown here is derived from an EMBL/GenBank/DDBJ whole genome shotgun (WGS) entry which is preliminary data.</text>
</comment>